<protein>
    <submittedName>
        <fullName evidence="1">YehR family protein</fullName>
    </submittedName>
</protein>
<dbReference type="InterPro" id="IPR036699">
    <property type="entry name" value="YehR-like_sf"/>
</dbReference>
<organism evidence="1 2">
    <name type="scientific">Leucobacter viscericola</name>
    <dbReference type="NCBI Taxonomy" id="2714935"/>
    <lineage>
        <taxon>Bacteria</taxon>
        <taxon>Bacillati</taxon>
        <taxon>Actinomycetota</taxon>
        <taxon>Actinomycetes</taxon>
        <taxon>Micrococcales</taxon>
        <taxon>Microbacteriaceae</taxon>
        <taxon>Leucobacter</taxon>
    </lineage>
</organism>
<evidence type="ECO:0000313" key="1">
    <source>
        <dbReference type="EMBL" id="QIK63692.1"/>
    </source>
</evidence>
<accession>A0A6G7XGQ9</accession>
<dbReference type="SUPFAM" id="SSF160704">
    <property type="entry name" value="YehR-like"/>
    <property type="match status" value="1"/>
</dbReference>
<dbReference type="EMBL" id="CP049863">
    <property type="protein sequence ID" value="QIK63692.1"/>
    <property type="molecule type" value="Genomic_DNA"/>
</dbReference>
<name>A0A6G7XGQ9_9MICO</name>
<dbReference type="Gene3D" id="3.30.1830.10">
    <property type="entry name" value="YehR-like"/>
    <property type="match status" value="1"/>
</dbReference>
<dbReference type="AlphaFoldDB" id="A0A6G7XGQ9"/>
<dbReference type="PROSITE" id="PS51257">
    <property type="entry name" value="PROKAR_LIPOPROTEIN"/>
    <property type="match status" value="1"/>
</dbReference>
<gene>
    <name evidence="1" type="ORF">G7068_11220</name>
</gene>
<dbReference type="Pfam" id="PF06998">
    <property type="entry name" value="DUF1307"/>
    <property type="match status" value="1"/>
</dbReference>
<evidence type="ECO:0000313" key="2">
    <source>
        <dbReference type="Proteomes" id="UP000502677"/>
    </source>
</evidence>
<dbReference type="KEGG" id="lvi:G7068_11220"/>
<proteinExistence type="predicted"/>
<dbReference type="InterPro" id="IPR009736">
    <property type="entry name" value="DUF1307"/>
</dbReference>
<dbReference type="Proteomes" id="UP000502677">
    <property type="component" value="Chromosome"/>
</dbReference>
<sequence>MFNLTQRRPTAQLAAIIALLAALVLLLTACSGGSSETKVTYTKSEGGINSTMTITAEGDDVTEQSIKSVINYKEAGIKDKAEAKSTFAPVMDDYAGVKGLTHKVDYTDTDATETLTVDYKNADLKKIAELTGAEFDEANKDSKVSFKETVATVEASGFKKKG</sequence>
<dbReference type="RefSeq" id="WP_166292035.1">
    <property type="nucleotide sequence ID" value="NZ_CP049863.1"/>
</dbReference>
<dbReference type="PIRSF" id="PIRSF006187">
    <property type="entry name" value="DUF1307"/>
    <property type="match status" value="1"/>
</dbReference>
<keyword evidence="2" id="KW-1185">Reference proteome</keyword>
<reference evidence="1 2" key="1">
    <citation type="submission" date="2020-03" db="EMBL/GenBank/DDBJ databases">
        <title>Leucobacter sp. nov., isolated from beetles.</title>
        <authorList>
            <person name="Hyun D.-W."/>
            <person name="Bae J.-W."/>
        </authorList>
    </citation>
    <scope>NUCLEOTIDE SEQUENCE [LARGE SCALE GENOMIC DNA]</scope>
    <source>
        <strain evidence="1 2">HDW9C</strain>
    </source>
</reference>